<accession>A0ABV7JHL4</accession>
<protein>
    <submittedName>
        <fullName evidence="1">Uncharacterized protein</fullName>
    </submittedName>
</protein>
<sequence>MRKSYKLQDCSIEVGIKEGLIQITSDKCFRLAISRAPEQIASLLVGQVKADYYLHFGKALQVGDDSLIVEIWGHIYFEYFLQKYGRFLRIIFFGALYNRLCRSCEVIDCGEREKDPNRRIWDKLGPHRKRIARWLPKINS</sequence>
<gene>
    <name evidence="1" type="ORF">ACFOET_07575</name>
</gene>
<dbReference type="Proteomes" id="UP001595526">
    <property type="component" value="Unassembled WGS sequence"/>
</dbReference>
<organism evidence="1 2">
    <name type="scientific">Parapedobacter deserti</name>
    <dbReference type="NCBI Taxonomy" id="1912957"/>
    <lineage>
        <taxon>Bacteria</taxon>
        <taxon>Pseudomonadati</taxon>
        <taxon>Bacteroidota</taxon>
        <taxon>Sphingobacteriia</taxon>
        <taxon>Sphingobacteriales</taxon>
        <taxon>Sphingobacteriaceae</taxon>
        <taxon>Parapedobacter</taxon>
    </lineage>
</organism>
<name>A0ABV7JHL4_9SPHI</name>
<reference evidence="2" key="1">
    <citation type="journal article" date="2019" name="Int. J. Syst. Evol. Microbiol.">
        <title>The Global Catalogue of Microorganisms (GCM) 10K type strain sequencing project: providing services to taxonomists for standard genome sequencing and annotation.</title>
        <authorList>
            <consortium name="The Broad Institute Genomics Platform"/>
            <consortium name="The Broad Institute Genome Sequencing Center for Infectious Disease"/>
            <person name="Wu L."/>
            <person name="Ma J."/>
        </authorList>
    </citation>
    <scope>NUCLEOTIDE SEQUENCE [LARGE SCALE GENOMIC DNA]</scope>
    <source>
        <strain evidence="2">KCTC 52416</strain>
    </source>
</reference>
<proteinExistence type="predicted"/>
<comment type="caution">
    <text evidence="1">The sequence shown here is derived from an EMBL/GenBank/DDBJ whole genome shotgun (WGS) entry which is preliminary data.</text>
</comment>
<evidence type="ECO:0000313" key="1">
    <source>
        <dbReference type="EMBL" id="MFC3197469.1"/>
    </source>
</evidence>
<keyword evidence="2" id="KW-1185">Reference proteome</keyword>
<evidence type="ECO:0000313" key="2">
    <source>
        <dbReference type="Proteomes" id="UP001595526"/>
    </source>
</evidence>
<dbReference type="EMBL" id="JBHRTA010000022">
    <property type="protein sequence ID" value="MFC3197469.1"/>
    <property type="molecule type" value="Genomic_DNA"/>
</dbReference>
<dbReference type="RefSeq" id="WP_379021181.1">
    <property type="nucleotide sequence ID" value="NZ_JBHRTA010000022.1"/>
</dbReference>